<reference evidence="1" key="1">
    <citation type="submission" date="2021-02" db="EMBL/GenBank/DDBJ databases">
        <authorList>
            <consortium name="DOE Joint Genome Institute"/>
            <person name="Ahrendt S."/>
            <person name="Looney B.P."/>
            <person name="Miyauchi S."/>
            <person name="Morin E."/>
            <person name="Drula E."/>
            <person name="Courty P.E."/>
            <person name="Chicoki N."/>
            <person name="Fauchery L."/>
            <person name="Kohler A."/>
            <person name="Kuo A."/>
            <person name="Labutti K."/>
            <person name="Pangilinan J."/>
            <person name="Lipzen A."/>
            <person name="Riley R."/>
            <person name="Andreopoulos W."/>
            <person name="He G."/>
            <person name="Johnson J."/>
            <person name="Barry K.W."/>
            <person name="Grigoriev I.V."/>
            <person name="Nagy L."/>
            <person name="Hibbett D."/>
            <person name="Henrissat B."/>
            <person name="Matheny P.B."/>
            <person name="Labbe J."/>
            <person name="Martin F."/>
        </authorList>
    </citation>
    <scope>NUCLEOTIDE SEQUENCE</scope>
    <source>
        <strain evidence="1">EC-137</strain>
    </source>
</reference>
<organism evidence="1 2">
    <name type="scientific">Vararia minispora EC-137</name>
    <dbReference type="NCBI Taxonomy" id="1314806"/>
    <lineage>
        <taxon>Eukaryota</taxon>
        <taxon>Fungi</taxon>
        <taxon>Dikarya</taxon>
        <taxon>Basidiomycota</taxon>
        <taxon>Agaricomycotina</taxon>
        <taxon>Agaricomycetes</taxon>
        <taxon>Russulales</taxon>
        <taxon>Lachnocladiaceae</taxon>
        <taxon>Vararia</taxon>
    </lineage>
</organism>
<dbReference type="Proteomes" id="UP000814128">
    <property type="component" value="Unassembled WGS sequence"/>
</dbReference>
<evidence type="ECO:0000313" key="1">
    <source>
        <dbReference type="EMBL" id="KAI0027602.1"/>
    </source>
</evidence>
<protein>
    <submittedName>
        <fullName evidence="1">Uncharacterized protein</fullName>
    </submittedName>
</protein>
<sequence length="734" mass="81799">MPQKKGKKKAKKQSPLYSPPADFLERLRQTQNWRDVADLLCDWLEIPDLETRQGLKKAHRNFDDVVAKLEKLFAFAVSARSYDLAGGIVAIYSRLSADAILRDRVVQETGFLEKLFVLVKHPVCRNIALEALATVTHHGGVAVRTTIAAQATLLLDVLDEHLDDARSAELAWIVLSHSVCAIVHNEEAPAPGAVRALPIARMVRAALFFMRQPDPSRSLAEHILAFLSGATRWCSADLFANPSAPAFLLSCAFNRDIRIRAEALNALLRLHTAKAQVEDVQFDIRKVVAILDKHQFPDHLVDCFMDYGMMQCDITQILQVAGGLQRTLMRVVQDGDLLRFGRETAQYILRSEFAGISGGIMVEDPRTGQLKSDTCGLPFKDWGDALPYCARELRERGGRSDDKDFADVLECKAGHLITTRRFKDAHDAATRAIERNPHVGFFYYVLTLEPDKKPGALSNADGLRAAKKGLKCKDLTNYVKYGLLYRGAEHAVRLALTNLDNAAPGEQQFEEGYAFALCAWEDTRDFVLHAPPDNRNMPAVCCMHVILSLLLHGHEQGPDLPQLKRTRDALRIAQDIARHIGRTLTWTQTRLTTYFIFDHVAEAVREWSTVTRRYGEKVETHPEASAVDSLAVWLERAEPEDVDSRGMALGASHYDHPAMGPNDVPLYRCSWCGNPSAVLRKCKGCGKTRYCDAACQREHWAASHRKVCARNHEKTEAAPDESLGDAPNTAASTA</sequence>
<proteinExistence type="predicted"/>
<evidence type="ECO:0000313" key="2">
    <source>
        <dbReference type="Proteomes" id="UP000814128"/>
    </source>
</evidence>
<name>A0ACB8Q7E6_9AGAM</name>
<accession>A0ACB8Q7E6</accession>
<dbReference type="EMBL" id="MU273872">
    <property type="protein sequence ID" value="KAI0027602.1"/>
    <property type="molecule type" value="Genomic_DNA"/>
</dbReference>
<comment type="caution">
    <text evidence="1">The sequence shown here is derived from an EMBL/GenBank/DDBJ whole genome shotgun (WGS) entry which is preliminary data.</text>
</comment>
<reference evidence="1" key="2">
    <citation type="journal article" date="2022" name="New Phytol.">
        <title>Evolutionary transition to the ectomycorrhizal habit in the genomes of a hyperdiverse lineage of mushroom-forming fungi.</title>
        <authorList>
            <person name="Looney B."/>
            <person name="Miyauchi S."/>
            <person name="Morin E."/>
            <person name="Drula E."/>
            <person name="Courty P.E."/>
            <person name="Kohler A."/>
            <person name="Kuo A."/>
            <person name="LaButti K."/>
            <person name="Pangilinan J."/>
            <person name="Lipzen A."/>
            <person name="Riley R."/>
            <person name="Andreopoulos W."/>
            <person name="He G."/>
            <person name="Johnson J."/>
            <person name="Nolan M."/>
            <person name="Tritt A."/>
            <person name="Barry K.W."/>
            <person name="Grigoriev I.V."/>
            <person name="Nagy L.G."/>
            <person name="Hibbett D."/>
            <person name="Henrissat B."/>
            <person name="Matheny P.B."/>
            <person name="Labbe J."/>
            <person name="Martin F.M."/>
        </authorList>
    </citation>
    <scope>NUCLEOTIDE SEQUENCE</scope>
    <source>
        <strain evidence="1">EC-137</strain>
    </source>
</reference>
<gene>
    <name evidence="1" type="ORF">K488DRAFT_61000</name>
</gene>
<keyword evidence="2" id="KW-1185">Reference proteome</keyword>